<keyword evidence="3" id="KW-0328">Glycosyltransferase</keyword>
<dbReference type="GO" id="GO:0034213">
    <property type="term" value="P:quinolinate catabolic process"/>
    <property type="evidence" value="ECO:0007669"/>
    <property type="project" value="TreeGrafter"/>
</dbReference>
<dbReference type="PANTHER" id="PTHR32179:SF3">
    <property type="entry name" value="NICOTINATE-NUCLEOTIDE PYROPHOSPHORYLASE [CARBOXYLATING]"/>
    <property type="match status" value="1"/>
</dbReference>
<gene>
    <name evidence="5" type="ORF">B0H67DRAFT_641470</name>
</gene>
<dbReference type="Pfam" id="PF01729">
    <property type="entry name" value="QRPTase_C"/>
    <property type="match status" value="1"/>
</dbReference>
<evidence type="ECO:0000313" key="5">
    <source>
        <dbReference type="EMBL" id="KAK0724998.1"/>
    </source>
</evidence>
<evidence type="ECO:0000256" key="1">
    <source>
        <dbReference type="ARBA" id="ARBA00004790"/>
    </source>
</evidence>
<dbReference type="AlphaFoldDB" id="A0AA40E775"/>
<dbReference type="PANTHER" id="PTHR32179">
    <property type="entry name" value="NICOTINATE-NUCLEOTIDE PYROPHOSPHORYLASE [CARBOXYLATING]"/>
    <property type="match status" value="1"/>
</dbReference>
<dbReference type="EMBL" id="JAUKUA010000002">
    <property type="protein sequence ID" value="KAK0724998.1"/>
    <property type="molecule type" value="Genomic_DNA"/>
</dbReference>
<comment type="caution">
    <text evidence="5">The sequence shown here is derived from an EMBL/GenBank/DDBJ whole genome shotgun (WGS) entry which is preliminary data.</text>
</comment>
<name>A0AA40E775_9PEZI</name>
<proteinExistence type="inferred from homology"/>
<dbReference type="InterPro" id="IPR036068">
    <property type="entry name" value="Nicotinate_pribotase-like_C"/>
</dbReference>
<dbReference type="InterPro" id="IPR027277">
    <property type="entry name" value="NadC/ModD"/>
</dbReference>
<comment type="pathway">
    <text evidence="1">Cofactor biosynthesis; NAD(+) biosynthesis.</text>
</comment>
<dbReference type="GO" id="GO:0004514">
    <property type="term" value="F:nicotinate-nucleotide diphosphorylase (carboxylating) activity"/>
    <property type="evidence" value="ECO:0007669"/>
    <property type="project" value="InterPro"/>
</dbReference>
<dbReference type="InterPro" id="IPR013785">
    <property type="entry name" value="Aldolase_TIM"/>
</dbReference>
<dbReference type="Gene3D" id="3.20.20.70">
    <property type="entry name" value="Aldolase class I"/>
    <property type="match status" value="1"/>
</dbReference>
<keyword evidence="5" id="KW-0808">Transferase</keyword>
<dbReference type="Proteomes" id="UP001172102">
    <property type="component" value="Unassembled WGS sequence"/>
</dbReference>
<accession>A0AA40E775</accession>
<dbReference type="SUPFAM" id="SSF51690">
    <property type="entry name" value="Nicotinate/Quinolinate PRTase C-terminal domain-like"/>
    <property type="match status" value="1"/>
</dbReference>
<protein>
    <submittedName>
        <fullName evidence="5">Quinolinate phosphoribosyl transferase</fullName>
    </submittedName>
</protein>
<evidence type="ECO:0000313" key="6">
    <source>
        <dbReference type="Proteomes" id="UP001172102"/>
    </source>
</evidence>
<keyword evidence="6" id="KW-1185">Reference proteome</keyword>
<dbReference type="GO" id="GO:0005737">
    <property type="term" value="C:cytoplasm"/>
    <property type="evidence" value="ECO:0007669"/>
    <property type="project" value="TreeGrafter"/>
</dbReference>
<organism evidence="5 6">
    <name type="scientific">Lasiosphaeris hirsuta</name>
    <dbReference type="NCBI Taxonomy" id="260670"/>
    <lineage>
        <taxon>Eukaryota</taxon>
        <taxon>Fungi</taxon>
        <taxon>Dikarya</taxon>
        <taxon>Ascomycota</taxon>
        <taxon>Pezizomycotina</taxon>
        <taxon>Sordariomycetes</taxon>
        <taxon>Sordariomycetidae</taxon>
        <taxon>Sordariales</taxon>
        <taxon>Lasiosphaeriaceae</taxon>
        <taxon>Lasiosphaeris</taxon>
    </lineage>
</organism>
<sequence>MTMLKDNHVWSRGSTTKAVKAAKAAGGFSLKIEVEVQNEEEADEAIATGADIVMLDNFTGAGVKVAARSLKEKWQGKKQFLLGVSGGLTVDNAESYICNGNYP</sequence>
<dbReference type="GO" id="GO:0009435">
    <property type="term" value="P:NAD+ biosynthetic process"/>
    <property type="evidence" value="ECO:0007669"/>
    <property type="project" value="InterPro"/>
</dbReference>
<evidence type="ECO:0000259" key="4">
    <source>
        <dbReference type="Pfam" id="PF01729"/>
    </source>
</evidence>
<feature type="domain" description="Quinolinate phosphoribosyl transferase C-terminal" evidence="4">
    <location>
        <begin position="1"/>
        <end position="100"/>
    </location>
</feature>
<comment type="similarity">
    <text evidence="2">Belongs to the NadC/ModD family.</text>
</comment>
<reference evidence="5" key="1">
    <citation type="submission" date="2023-06" db="EMBL/GenBank/DDBJ databases">
        <title>Genome-scale phylogeny and comparative genomics of the fungal order Sordariales.</title>
        <authorList>
            <consortium name="Lawrence Berkeley National Laboratory"/>
            <person name="Hensen N."/>
            <person name="Bonometti L."/>
            <person name="Westerberg I."/>
            <person name="Brannstrom I.O."/>
            <person name="Guillou S."/>
            <person name="Cros-Aarteil S."/>
            <person name="Calhoun S."/>
            <person name="Haridas S."/>
            <person name="Kuo A."/>
            <person name="Mondo S."/>
            <person name="Pangilinan J."/>
            <person name="Riley R."/>
            <person name="Labutti K."/>
            <person name="Andreopoulos B."/>
            <person name="Lipzen A."/>
            <person name="Chen C."/>
            <person name="Yanf M."/>
            <person name="Daum C."/>
            <person name="Ng V."/>
            <person name="Clum A."/>
            <person name="Steindorff A."/>
            <person name="Ohm R."/>
            <person name="Martin F."/>
            <person name="Silar P."/>
            <person name="Natvig D."/>
            <person name="Lalanne C."/>
            <person name="Gautier V."/>
            <person name="Ament-Velasquez S.L."/>
            <person name="Kruys A."/>
            <person name="Hutchinson M.I."/>
            <person name="Powell A.J."/>
            <person name="Barry K."/>
            <person name="Miller A.N."/>
            <person name="Grigoriev I.V."/>
            <person name="Debuchy R."/>
            <person name="Gladieux P."/>
            <person name="Thoren M.H."/>
            <person name="Johannesson H."/>
        </authorList>
    </citation>
    <scope>NUCLEOTIDE SEQUENCE</scope>
    <source>
        <strain evidence="5">SMH4607-1</strain>
    </source>
</reference>
<dbReference type="InterPro" id="IPR002638">
    <property type="entry name" value="Quinolinate_PRibosylTrfase_C"/>
</dbReference>
<evidence type="ECO:0000256" key="3">
    <source>
        <dbReference type="ARBA" id="ARBA00022676"/>
    </source>
</evidence>
<evidence type="ECO:0000256" key="2">
    <source>
        <dbReference type="ARBA" id="ARBA00009400"/>
    </source>
</evidence>